<dbReference type="EMBL" id="AK365548">
    <property type="protein sequence ID" value="BAJ96751.1"/>
    <property type="molecule type" value="mRNA"/>
</dbReference>
<proteinExistence type="evidence at transcript level"/>
<sequence>MLVLLRPNQAQLTLADTADAGASRDLPRPPWRGDASWPLSTARTGWSASATDIKGVYLLPLALGIYIASCAHGGHGYFIRFRLDDLNWSSKNDVLTANGGC</sequence>
<name>F2DNT0_HORVV</name>
<accession>F2DNT0</accession>
<evidence type="ECO:0000313" key="1">
    <source>
        <dbReference type="EMBL" id="BAJ96751.1"/>
    </source>
</evidence>
<dbReference type="AlphaFoldDB" id="F2DNT0"/>
<reference evidence="1" key="1">
    <citation type="journal article" date="2011" name="Plant Physiol.">
        <title>Comprehensive sequence analysis of 24,783 barley full-length cDNAs derived from 12 clone libraries.</title>
        <authorList>
            <person name="Matsumoto T."/>
            <person name="Tanaka T."/>
            <person name="Sakai H."/>
            <person name="Amano N."/>
            <person name="Kanamori H."/>
            <person name="Kurita K."/>
            <person name="Kikuta A."/>
            <person name="Kamiya K."/>
            <person name="Yamamoto M."/>
            <person name="Ikawa H."/>
            <person name="Fujii N."/>
            <person name="Hori K."/>
            <person name="Itoh T."/>
            <person name="Sato K."/>
        </authorList>
    </citation>
    <scope>NUCLEOTIDE SEQUENCE</scope>
    <source>
        <tissue evidence="1">Shoot and root</tissue>
    </source>
</reference>
<organism evidence="1">
    <name type="scientific">Hordeum vulgare subsp. vulgare</name>
    <name type="common">Domesticated barley</name>
    <dbReference type="NCBI Taxonomy" id="112509"/>
    <lineage>
        <taxon>Eukaryota</taxon>
        <taxon>Viridiplantae</taxon>
        <taxon>Streptophyta</taxon>
        <taxon>Embryophyta</taxon>
        <taxon>Tracheophyta</taxon>
        <taxon>Spermatophyta</taxon>
        <taxon>Magnoliopsida</taxon>
        <taxon>Liliopsida</taxon>
        <taxon>Poales</taxon>
        <taxon>Poaceae</taxon>
        <taxon>BOP clade</taxon>
        <taxon>Pooideae</taxon>
        <taxon>Triticodae</taxon>
        <taxon>Triticeae</taxon>
        <taxon>Hordeinae</taxon>
        <taxon>Hordeum</taxon>
    </lineage>
</organism>
<protein>
    <submittedName>
        <fullName evidence="1">Predicted protein</fullName>
    </submittedName>
</protein>